<feature type="domain" description="Calcineurin-like phosphoesterase" evidence="2">
    <location>
        <begin position="43"/>
        <end position="244"/>
    </location>
</feature>
<proteinExistence type="predicted"/>
<evidence type="ECO:0000313" key="5">
    <source>
        <dbReference type="Proteomes" id="UP000316609"/>
    </source>
</evidence>
<evidence type="ECO:0000259" key="3">
    <source>
        <dbReference type="Pfam" id="PF13860"/>
    </source>
</evidence>
<dbReference type="Gene3D" id="2.60.40.4070">
    <property type="match status" value="1"/>
</dbReference>
<dbReference type="Pfam" id="PF00149">
    <property type="entry name" value="Metallophos"/>
    <property type="match status" value="1"/>
</dbReference>
<sequence>MSGLSPGTRYTYAVGTSVGELRGDDGSLSFVTAPPPGTSRPTRLWILGDSGTASREARAVRDAYYAYAGGRPPDVWLMLGDNAYDSGTDAQYQAAVFDMYPSTLASTVLWPTRGNHDVVFDGAGNDYYDIFSLPTHAEAGGIPSGAEAYYSFDYGDIHLICLDSEGSDRRADGAMMTWLASDLAATTRTWVIAFWHHPPYSKGSHDSDDPGDSGGRMRDMREHALPILEAGGVDLVLTGHSHSYERSFLLDGHYGLSSSLINAMKVDARDGRPGGAGPYHKPEEARAAHEGAVYAVAGTSGQTSGGSLDHPIMITSLNVLGSLVLDVKGHRLDGRFLDASGAIRDSFAIVKSGKGARGAAPAVVSSIRPNPAVGSTAIGFELAQAGHVSLTIVDASGRRIRTLVRETRAAGPDEIVWDGRDGSGRRVRAGVYFASIELGGRVSSRRLIITR</sequence>
<evidence type="ECO:0000313" key="4">
    <source>
        <dbReference type="EMBL" id="TMQ62321.1"/>
    </source>
</evidence>
<dbReference type="InterPro" id="IPR039331">
    <property type="entry name" value="PAPs-like"/>
</dbReference>
<dbReference type="NCBIfam" id="TIGR04183">
    <property type="entry name" value="Por_Secre_tail"/>
    <property type="match status" value="1"/>
</dbReference>
<dbReference type="EMBL" id="VBOY01000142">
    <property type="protein sequence ID" value="TMQ62321.1"/>
    <property type="molecule type" value="Genomic_DNA"/>
</dbReference>
<dbReference type="InterPro" id="IPR026444">
    <property type="entry name" value="Secre_tail"/>
</dbReference>
<comment type="caution">
    <text evidence="4">The sequence shown here is derived from an EMBL/GenBank/DDBJ whole genome shotgun (WGS) entry which is preliminary data.</text>
</comment>
<keyword evidence="1" id="KW-0732">Signal</keyword>
<dbReference type="AlphaFoldDB" id="A0A538TFC3"/>
<accession>A0A538TFC3</accession>
<reference evidence="4 5" key="1">
    <citation type="journal article" date="2019" name="Nat. Microbiol.">
        <title>Mediterranean grassland soil C-N compound turnover is dependent on rainfall and depth, and is mediated by genomically divergent microorganisms.</title>
        <authorList>
            <person name="Diamond S."/>
            <person name="Andeer P.F."/>
            <person name="Li Z."/>
            <person name="Crits-Christoph A."/>
            <person name="Burstein D."/>
            <person name="Anantharaman K."/>
            <person name="Lane K.R."/>
            <person name="Thomas B.C."/>
            <person name="Pan C."/>
            <person name="Northen T.R."/>
            <person name="Banfield J.F."/>
        </authorList>
    </citation>
    <scope>NUCLEOTIDE SEQUENCE [LARGE SCALE GENOMIC DNA]</scope>
    <source>
        <strain evidence="4">WS_8</strain>
    </source>
</reference>
<dbReference type="SUPFAM" id="SSF56300">
    <property type="entry name" value="Metallo-dependent phosphatases"/>
    <property type="match status" value="1"/>
</dbReference>
<dbReference type="Pfam" id="PF13860">
    <property type="entry name" value="FlgD_ig"/>
    <property type="match status" value="1"/>
</dbReference>
<name>A0A538TFC3_UNCEI</name>
<evidence type="ECO:0000259" key="2">
    <source>
        <dbReference type="Pfam" id="PF00149"/>
    </source>
</evidence>
<dbReference type="InterPro" id="IPR029052">
    <property type="entry name" value="Metallo-depent_PP-like"/>
</dbReference>
<protein>
    <submittedName>
        <fullName evidence="4">T9SS type A sorting domain-containing protein</fullName>
    </submittedName>
</protein>
<dbReference type="InterPro" id="IPR004843">
    <property type="entry name" value="Calcineurin-like_PHP"/>
</dbReference>
<feature type="domain" description="FlgD/Vpr Ig-like" evidence="3">
    <location>
        <begin position="374"/>
        <end position="436"/>
    </location>
</feature>
<gene>
    <name evidence="4" type="ORF">E6K78_11915</name>
</gene>
<dbReference type="Proteomes" id="UP000316609">
    <property type="component" value="Unassembled WGS sequence"/>
</dbReference>
<dbReference type="Gene3D" id="3.60.21.10">
    <property type="match status" value="1"/>
</dbReference>
<dbReference type="GO" id="GO:0003993">
    <property type="term" value="F:acid phosphatase activity"/>
    <property type="evidence" value="ECO:0007669"/>
    <property type="project" value="InterPro"/>
</dbReference>
<dbReference type="PANTHER" id="PTHR22953:SF153">
    <property type="entry name" value="PURPLE ACID PHOSPHATASE"/>
    <property type="match status" value="1"/>
</dbReference>
<dbReference type="InterPro" id="IPR025965">
    <property type="entry name" value="FlgD/Vpr_Ig-like"/>
</dbReference>
<evidence type="ECO:0000256" key="1">
    <source>
        <dbReference type="ARBA" id="ARBA00022729"/>
    </source>
</evidence>
<dbReference type="PANTHER" id="PTHR22953">
    <property type="entry name" value="ACID PHOSPHATASE RELATED"/>
    <property type="match status" value="1"/>
</dbReference>
<organism evidence="4 5">
    <name type="scientific">Eiseniibacteriota bacterium</name>
    <dbReference type="NCBI Taxonomy" id="2212470"/>
    <lineage>
        <taxon>Bacteria</taxon>
        <taxon>Candidatus Eiseniibacteriota</taxon>
    </lineage>
</organism>